<feature type="region of interest" description="Disordered" evidence="8">
    <location>
        <begin position="45"/>
        <end position="65"/>
    </location>
</feature>
<evidence type="ECO:0000256" key="1">
    <source>
        <dbReference type="ARBA" id="ARBA00022603"/>
    </source>
</evidence>
<dbReference type="SUPFAM" id="SSF82199">
    <property type="entry name" value="SET domain"/>
    <property type="match status" value="1"/>
</dbReference>
<feature type="domain" description="MYND-type" evidence="9">
    <location>
        <begin position="537"/>
        <end position="594"/>
    </location>
</feature>
<dbReference type="GO" id="GO:0032259">
    <property type="term" value="P:methylation"/>
    <property type="evidence" value="ECO:0007669"/>
    <property type="project" value="UniProtKB-KW"/>
</dbReference>
<dbReference type="Pfam" id="PF00856">
    <property type="entry name" value="SET"/>
    <property type="match status" value="1"/>
</dbReference>
<organism evidence="10 12">
    <name type="scientific">Adineta ricciae</name>
    <name type="common">Rotifer</name>
    <dbReference type="NCBI Taxonomy" id="249248"/>
    <lineage>
        <taxon>Eukaryota</taxon>
        <taxon>Metazoa</taxon>
        <taxon>Spiralia</taxon>
        <taxon>Gnathifera</taxon>
        <taxon>Rotifera</taxon>
        <taxon>Eurotatoria</taxon>
        <taxon>Bdelloidea</taxon>
        <taxon>Adinetida</taxon>
        <taxon>Adinetidae</taxon>
        <taxon>Adineta</taxon>
    </lineage>
</organism>
<evidence type="ECO:0000313" key="11">
    <source>
        <dbReference type="EMBL" id="CAF1068032.1"/>
    </source>
</evidence>
<name>A0A814I9C1_ADIRI</name>
<dbReference type="PROSITE" id="PS50865">
    <property type="entry name" value="ZF_MYND_2"/>
    <property type="match status" value="2"/>
</dbReference>
<evidence type="ECO:0000313" key="12">
    <source>
        <dbReference type="Proteomes" id="UP000663828"/>
    </source>
</evidence>
<dbReference type="OrthoDB" id="5945798at2759"/>
<dbReference type="Gene3D" id="2.170.270.10">
    <property type="entry name" value="SET domain"/>
    <property type="match status" value="1"/>
</dbReference>
<evidence type="ECO:0000256" key="7">
    <source>
        <dbReference type="PROSITE-ProRule" id="PRU00134"/>
    </source>
</evidence>
<evidence type="ECO:0000256" key="4">
    <source>
        <dbReference type="ARBA" id="ARBA00022723"/>
    </source>
</evidence>
<comment type="caution">
    <text evidence="10">The sequence shown here is derived from an EMBL/GenBank/DDBJ whole genome shotgun (WGS) entry which is preliminary data.</text>
</comment>
<evidence type="ECO:0000256" key="6">
    <source>
        <dbReference type="ARBA" id="ARBA00022833"/>
    </source>
</evidence>
<dbReference type="EMBL" id="CAJNOR010000846">
    <property type="protein sequence ID" value="CAF1020489.1"/>
    <property type="molecule type" value="Genomic_DNA"/>
</dbReference>
<evidence type="ECO:0000313" key="10">
    <source>
        <dbReference type="EMBL" id="CAF1020489.1"/>
    </source>
</evidence>
<gene>
    <name evidence="11" type="ORF">EDS130_LOCUS18286</name>
    <name evidence="10" type="ORF">XAT740_LOCUS14207</name>
</gene>
<dbReference type="InterPro" id="IPR002893">
    <property type="entry name" value="Znf_MYND"/>
</dbReference>
<feature type="domain" description="MYND-type" evidence="9">
    <location>
        <begin position="204"/>
        <end position="271"/>
    </location>
</feature>
<dbReference type="InterPro" id="IPR046341">
    <property type="entry name" value="SET_dom_sf"/>
</dbReference>
<reference evidence="10" key="1">
    <citation type="submission" date="2021-02" db="EMBL/GenBank/DDBJ databases">
        <authorList>
            <person name="Nowell W R."/>
        </authorList>
    </citation>
    <scope>NUCLEOTIDE SEQUENCE</scope>
</reference>
<keyword evidence="6" id="KW-0862">Zinc</keyword>
<dbReference type="GO" id="GO:0042799">
    <property type="term" value="F:histone H4K20 methyltransferase activity"/>
    <property type="evidence" value="ECO:0007669"/>
    <property type="project" value="TreeGrafter"/>
</dbReference>
<dbReference type="PANTHER" id="PTHR46402">
    <property type="entry name" value="SET AND MYND DOMAIN-CONTAINING PROTEIN 5"/>
    <property type="match status" value="1"/>
</dbReference>
<proteinExistence type="predicted"/>
<dbReference type="GO" id="GO:0008270">
    <property type="term" value="F:zinc ion binding"/>
    <property type="evidence" value="ECO:0007669"/>
    <property type="project" value="UniProtKB-KW"/>
</dbReference>
<evidence type="ECO:0000256" key="2">
    <source>
        <dbReference type="ARBA" id="ARBA00022679"/>
    </source>
</evidence>
<feature type="region of interest" description="Disordered" evidence="8">
    <location>
        <begin position="1"/>
        <end position="28"/>
    </location>
</feature>
<dbReference type="Proteomes" id="UP000663828">
    <property type="component" value="Unassembled WGS sequence"/>
</dbReference>
<protein>
    <recommendedName>
        <fullName evidence="9">MYND-type domain-containing protein</fullName>
    </recommendedName>
</protein>
<sequence length="607" mass="69331">MSAVNENGDRTNEDVSSSSDQLKGCTSKEESDLILRIRRTVLHLEEESSNDRSSPKNDGNTLSAATLDFKSERAKQKYAAGSLEEAFYECWKIPQEQRPLEIWKLGGECCKKLRVFAVAQRWFSEAIHVCRSNNSDLNVKLEQARIARLFNNYLTQYPTIDIRVDHRGKGIYAKRVISPGEDVFTDIPIVHAQTVDTLSISPACPTCTISLLTPPVYFEATWSRMPDKLQRYIEEQWPPITIVPCPHCPFEQYCSERCRDRAWKSYHRLLCPSVNPETTELYHFCANRQIIVRDTWNSIFSPMILAKLVTMIILSIVESVQNETTSNGIDLSQPHLTDQTDDGPLEHAKETFSEFISSGDATYVHTIPRMLKIMQNIFSHSSMPIHYEFNEQEFVHRFYQIACNAQSFSSPVYATTIYTKFLANIRQRGKAALYQVLQPFLKGEPVDQVFGGLFPLQSSLNHSCDNSCEIMDCQVTPEVAGIKVRCKHQLKPGDELTINYVDLALGRRARRAMLKRAYNFWCECQRCAFEGDDAYSCTECKTLSPVIDNPNSTITNENIPYRKPFPACSRCRNAWYCSAACQKQAWKQGHKLICRDWTKERSSSSAN</sequence>
<dbReference type="CDD" id="cd20071">
    <property type="entry name" value="SET_SMYD"/>
    <property type="match status" value="1"/>
</dbReference>
<feature type="compositionally biased region" description="Basic and acidic residues" evidence="8">
    <location>
        <begin position="45"/>
        <end position="55"/>
    </location>
</feature>
<dbReference type="SUPFAM" id="SSF144232">
    <property type="entry name" value="HIT/MYND zinc finger-like"/>
    <property type="match status" value="2"/>
</dbReference>
<keyword evidence="2" id="KW-0808">Transferase</keyword>
<dbReference type="Proteomes" id="UP000663852">
    <property type="component" value="Unassembled WGS sequence"/>
</dbReference>
<dbReference type="Pfam" id="PF01753">
    <property type="entry name" value="zf-MYND"/>
    <property type="match status" value="2"/>
</dbReference>
<dbReference type="Gene3D" id="6.10.140.2220">
    <property type="match status" value="2"/>
</dbReference>
<keyword evidence="4" id="KW-0479">Metal-binding</keyword>
<keyword evidence="12" id="KW-1185">Reference proteome</keyword>
<accession>A0A814I9C1</accession>
<dbReference type="PANTHER" id="PTHR46402:SF2">
    <property type="entry name" value="HISTONE-LYSINE N-TRIMETHYLTRANSFERASE SMYD5"/>
    <property type="match status" value="1"/>
</dbReference>
<evidence type="ECO:0000256" key="3">
    <source>
        <dbReference type="ARBA" id="ARBA00022691"/>
    </source>
</evidence>
<dbReference type="Gene3D" id="1.10.220.160">
    <property type="match status" value="1"/>
</dbReference>
<keyword evidence="3" id="KW-0949">S-adenosyl-L-methionine</keyword>
<evidence type="ECO:0000259" key="9">
    <source>
        <dbReference type="PROSITE" id="PS50865"/>
    </source>
</evidence>
<dbReference type="EMBL" id="CAJNOJ010000084">
    <property type="protein sequence ID" value="CAF1068032.1"/>
    <property type="molecule type" value="Genomic_DNA"/>
</dbReference>
<dbReference type="GO" id="GO:0045814">
    <property type="term" value="P:negative regulation of gene expression, epigenetic"/>
    <property type="evidence" value="ECO:0007669"/>
    <property type="project" value="TreeGrafter"/>
</dbReference>
<evidence type="ECO:0000256" key="8">
    <source>
        <dbReference type="SAM" id="MobiDB-lite"/>
    </source>
</evidence>
<keyword evidence="1" id="KW-0489">Methyltransferase</keyword>
<keyword evidence="5 7" id="KW-0863">Zinc-finger</keyword>
<dbReference type="InterPro" id="IPR001214">
    <property type="entry name" value="SET_dom"/>
</dbReference>
<evidence type="ECO:0000256" key="5">
    <source>
        <dbReference type="ARBA" id="ARBA00022771"/>
    </source>
</evidence>
<dbReference type="AlphaFoldDB" id="A0A814I9C1"/>